<reference evidence="2 3" key="1">
    <citation type="submission" date="2016-10" db="EMBL/GenBank/DDBJ databases">
        <title>Draft genome sequence of Coniochaeta ligniaria NRRL30616, a lignocellulolytic fungus for bioabatement of inhibitors in plant biomass hydrolysates.</title>
        <authorList>
            <consortium name="DOE Joint Genome Institute"/>
            <person name="Jimenez D.J."/>
            <person name="Hector R.E."/>
            <person name="Riley R."/>
            <person name="Sun H."/>
            <person name="Grigoriev I.V."/>
            <person name="Van Elsas J.D."/>
            <person name="Nichols N.N."/>
        </authorList>
    </citation>
    <scope>NUCLEOTIDE SEQUENCE [LARGE SCALE GENOMIC DNA]</scope>
    <source>
        <strain evidence="2 3">NRRL 30616</strain>
    </source>
</reference>
<dbReference type="InParanoid" id="A0A1J7J6U9"/>
<sequence length="295" mass="33111">MATTSSLSMPPRSPLLKSTEEDVDPRPLPFSTIQNLLSAIKSTTSDFLAVKNVAPSDFAAIERTRDHRQHGFRLRRYNSGSGILVITIPTRVHESLHTGIYRRLLFQLYAAGVHDDWKDFGAATFRQQNHPGGDGGEGDSAGGPIPARASPGQWPTLVIEAGDSESLAELHRDMEWWFETSDHDVKIVILAKFDHRRQNIIIERWQEEIPSLSQGPVTRLRAGMVQNNILTPELQQTIMISQDATNNPPTYDVTRGPLVLGFELLFLRNPLPHEGDFVISIQELQRYAARVFEDL</sequence>
<protein>
    <submittedName>
        <fullName evidence="2">Uncharacterized protein</fullName>
    </submittedName>
</protein>
<dbReference type="OrthoDB" id="76567at2759"/>
<dbReference type="EMBL" id="KV875093">
    <property type="protein sequence ID" value="OIW35510.1"/>
    <property type="molecule type" value="Genomic_DNA"/>
</dbReference>
<gene>
    <name evidence="2" type="ORF">CONLIGDRAFT_61996</name>
</gene>
<keyword evidence="3" id="KW-1185">Reference proteome</keyword>
<evidence type="ECO:0000313" key="3">
    <source>
        <dbReference type="Proteomes" id="UP000182658"/>
    </source>
</evidence>
<feature type="region of interest" description="Disordered" evidence="1">
    <location>
        <begin position="1"/>
        <end position="26"/>
    </location>
</feature>
<dbReference type="AlphaFoldDB" id="A0A1J7J6U9"/>
<dbReference type="Proteomes" id="UP000182658">
    <property type="component" value="Unassembled WGS sequence"/>
</dbReference>
<feature type="compositionally biased region" description="Gly residues" evidence="1">
    <location>
        <begin position="132"/>
        <end position="141"/>
    </location>
</feature>
<feature type="compositionally biased region" description="Low complexity" evidence="1">
    <location>
        <begin position="1"/>
        <end position="17"/>
    </location>
</feature>
<accession>A0A1J7J6U9</accession>
<evidence type="ECO:0000313" key="2">
    <source>
        <dbReference type="EMBL" id="OIW35510.1"/>
    </source>
</evidence>
<organism evidence="2 3">
    <name type="scientific">Coniochaeta ligniaria NRRL 30616</name>
    <dbReference type="NCBI Taxonomy" id="1408157"/>
    <lineage>
        <taxon>Eukaryota</taxon>
        <taxon>Fungi</taxon>
        <taxon>Dikarya</taxon>
        <taxon>Ascomycota</taxon>
        <taxon>Pezizomycotina</taxon>
        <taxon>Sordariomycetes</taxon>
        <taxon>Sordariomycetidae</taxon>
        <taxon>Coniochaetales</taxon>
        <taxon>Coniochaetaceae</taxon>
        <taxon>Coniochaeta</taxon>
    </lineage>
</organism>
<proteinExistence type="predicted"/>
<feature type="region of interest" description="Disordered" evidence="1">
    <location>
        <begin position="125"/>
        <end position="152"/>
    </location>
</feature>
<name>A0A1J7J6U9_9PEZI</name>
<evidence type="ECO:0000256" key="1">
    <source>
        <dbReference type="SAM" id="MobiDB-lite"/>
    </source>
</evidence>